<dbReference type="Proteomes" id="UP000335162">
    <property type="component" value="Unassembled WGS sequence"/>
</dbReference>
<evidence type="ECO:0000313" key="8">
    <source>
        <dbReference type="Proteomes" id="UP000349590"/>
    </source>
</evidence>
<reference evidence="3 8" key="3">
    <citation type="submission" date="2019-04" db="EMBL/GenBank/DDBJ databases">
        <authorList>
            <consortium name="PulseNet: The National Subtyping Network for Foodborne Disease Surveillance"/>
            <person name="Tarr C.L."/>
            <person name="Trees E."/>
            <person name="Katz L.S."/>
            <person name="Carleton-Romer H.A."/>
            <person name="Stroika S."/>
            <person name="Kucerova Z."/>
            <person name="Roache K.F."/>
            <person name="Sabol A.L."/>
            <person name="Besser J."/>
            <person name="Gerner-Smidt P."/>
        </authorList>
    </citation>
    <scope>NUCLEOTIDE SEQUENCE [LARGE SCALE GENOMIC DNA]</scope>
    <source>
        <strain evidence="3 8">PNUSAC009041</strain>
    </source>
</reference>
<dbReference type="EMBL" id="ABMIIH010000016">
    <property type="protein sequence ID" value="ELD5187664.1"/>
    <property type="molecule type" value="Genomic_DNA"/>
</dbReference>
<dbReference type="Pfam" id="PF01381">
    <property type="entry name" value="HTH_3"/>
    <property type="match status" value="1"/>
</dbReference>
<dbReference type="Gene3D" id="1.10.260.40">
    <property type="entry name" value="lambda repressor-like DNA-binding domains"/>
    <property type="match status" value="1"/>
</dbReference>
<dbReference type="CDD" id="cd00093">
    <property type="entry name" value="HTH_XRE"/>
    <property type="match status" value="1"/>
</dbReference>
<dbReference type="EMBL" id="MKBD01000005">
    <property type="protein sequence ID" value="OEY03327.1"/>
    <property type="molecule type" value="Genomic_DNA"/>
</dbReference>
<dbReference type="PROSITE" id="PS50943">
    <property type="entry name" value="HTH_CROC1"/>
    <property type="match status" value="1"/>
</dbReference>
<reference evidence="6 9" key="1">
    <citation type="submission" date="2016-09" db="EMBL/GenBank/DDBJ databases">
        <title>Campylobacter genomics.</title>
        <authorList>
            <person name="Weis A.M."/>
            <person name="Weimer B.C."/>
            <person name="Gilpin B."/>
            <person name="Huang B.C."/>
            <person name="Kong N."/>
        </authorList>
    </citation>
    <scope>NUCLEOTIDE SEQUENCE [LARGE SCALE GENOMIC DNA]</scope>
    <source>
        <strain evidence="6 9">BCW_4735</strain>
    </source>
</reference>
<dbReference type="SMART" id="SM00530">
    <property type="entry name" value="HTH_XRE"/>
    <property type="match status" value="1"/>
</dbReference>
<dbReference type="AlphaFoldDB" id="A0A1J6Q8I1"/>
<dbReference type="InterPro" id="IPR001387">
    <property type="entry name" value="Cro/C1-type_HTH"/>
</dbReference>
<reference evidence="5" key="4">
    <citation type="submission" date="2023-06" db="EMBL/GenBank/DDBJ databases">
        <authorList>
            <consortium name="PulseNet: The National Subtyping Network for Foodborne Disease Surveillance"/>
        </authorList>
    </citation>
    <scope>NUCLEOTIDE SEQUENCE</scope>
    <source>
        <strain evidence="5">PNUSAC035917</strain>
    </source>
</reference>
<evidence type="ECO:0000313" key="5">
    <source>
        <dbReference type="EMBL" id="ELD5187664.1"/>
    </source>
</evidence>
<keyword evidence="1" id="KW-0175">Coiled coil</keyword>
<evidence type="ECO:0000313" key="7">
    <source>
        <dbReference type="Proteomes" id="UP000335162"/>
    </source>
</evidence>
<reference evidence="4 7" key="2">
    <citation type="submission" date="2018-05" db="EMBL/GenBank/DDBJ databases">
        <authorList>
            <consortium name="NARMS: The National Antimicrobial Resistance Monitoring System"/>
        </authorList>
    </citation>
    <scope>NUCLEOTIDE SEQUENCE [LARGE SCALE GENOMIC DNA]</scope>
    <source>
        <strain evidence="4 7">FSIS1607212</strain>
    </source>
</reference>
<accession>A0A1J6Q8I1</accession>
<evidence type="ECO:0000313" key="4">
    <source>
        <dbReference type="EMBL" id="EAL3736188.1"/>
    </source>
</evidence>
<feature type="domain" description="HTH cro/C1-type" evidence="2">
    <location>
        <begin position="3"/>
        <end position="57"/>
    </location>
</feature>
<evidence type="ECO:0000259" key="2">
    <source>
        <dbReference type="PROSITE" id="PS50943"/>
    </source>
</evidence>
<dbReference type="RefSeq" id="WP_002895794.1">
    <property type="nucleotide sequence ID" value="NZ_CAJGXP010000084.1"/>
</dbReference>
<evidence type="ECO:0000256" key="1">
    <source>
        <dbReference type="SAM" id="Coils"/>
    </source>
</evidence>
<proteinExistence type="predicted"/>
<comment type="caution">
    <text evidence="4">The sequence shown here is derived from an EMBL/GenBank/DDBJ whole genome shotgun (WGS) entry which is preliminary data.</text>
</comment>
<dbReference type="Proteomes" id="UP001183411">
    <property type="component" value="Unassembled WGS sequence"/>
</dbReference>
<dbReference type="EMBL" id="AACNRY010000033">
    <property type="protein sequence ID" value="EAL3736188.1"/>
    <property type="molecule type" value="Genomic_DNA"/>
</dbReference>
<dbReference type="EMBL" id="AACCII010000003">
    <property type="protein sequence ID" value="EAJ9718558.1"/>
    <property type="molecule type" value="Genomic_DNA"/>
</dbReference>
<dbReference type="GO" id="GO:0003677">
    <property type="term" value="F:DNA binding"/>
    <property type="evidence" value="ECO:0007669"/>
    <property type="project" value="InterPro"/>
</dbReference>
<evidence type="ECO:0000313" key="6">
    <source>
        <dbReference type="EMBL" id="OEY03327.1"/>
    </source>
</evidence>
<dbReference type="InterPro" id="IPR010982">
    <property type="entry name" value="Lambda_DNA-bd_dom_sf"/>
</dbReference>
<protein>
    <submittedName>
        <fullName evidence="3 6">Transcriptional regulator</fullName>
    </submittedName>
    <submittedName>
        <fullName evidence="4">XRE family transcriptional regulator</fullName>
    </submittedName>
</protein>
<dbReference type="Proteomes" id="UP000349590">
    <property type="component" value="Unassembled WGS sequence"/>
</dbReference>
<evidence type="ECO:0000313" key="3">
    <source>
        <dbReference type="EMBL" id="EAJ9718558.1"/>
    </source>
</evidence>
<evidence type="ECO:0000313" key="9">
    <source>
        <dbReference type="Proteomes" id="UP000865592"/>
    </source>
</evidence>
<dbReference type="SUPFAM" id="SSF47413">
    <property type="entry name" value="lambda repressor-like DNA-binding domains"/>
    <property type="match status" value="1"/>
</dbReference>
<dbReference type="Proteomes" id="UP000865592">
    <property type="component" value="Unassembled WGS sequence"/>
</dbReference>
<feature type="coiled-coil region" evidence="1">
    <location>
        <begin position="71"/>
        <end position="98"/>
    </location>
</feature>
<sequence length="220" mass="26016">MFIKELRERLNLTQSEFAKNLNINQAIVSRYENKKLRPTSEFIIRLIKTFNANPNFIFFGKEPCLNENTYKNEISQELNQLIDELSLYENEKNIISELENSALEKIISLVSDKEIWEKLFSLLFKIDRKLYTITLFICRVSKRLEEKSETHKAYLASIINSFNDKDFSKLNECMKMDLITLFNEKFTEEESNIIIEDCLVVFKHIEKTAPIHKMIELGKN</sequence>
<organism evidence="4 7">
    <name type="scientific">Campylobacter jejuni</name>
    <dbReference type="NCBI Taxonomy" id="197"/>
    <lineage>
        <taxon>Bacteria</taxon>
        <taxon>Pseudomonadati</taxon>
        <taxon>Campylobacterota</taxon>
        <taxon>Epsilonproteobacteria</taxon>
        <taxon>Campylobacterales</taxon>
        <taxon>Campylobacteraceae</taxon>
        <taxon>Campylobacter</taxon>
    </lineage>
</organism>
<gene>
    <name evidence="6" type="ORF">A0K99_02585</name>
    <name evidence="4" type="ORF">BFD99_09445</name>
    <name evidence="3" type="ORF">E8P16_03725</name>
    <name evidence="5" type="ORF">QQI97_001882</name>
</gene>
<name>A0A1J6Q8I1_CAMJU</name>